<evidence type="ECO:0000313" key="8">
    <source>
        <dbReference type="EMBL" id="UQC76316.1"/>
    </source>
</evidence>
<keyword evidence="9" id="KW-1185">Reference proteome</keyword>
<evidence type="ECO:0000313" key="9">
    <source>
        <dbReference type="Proteomes" id="UP000830671"/>
    </source>
</evidence>
<gene>
    <name evidence="8" type="ORF">CLUP02_17829</name>
</gene>
<dbReference type="AlphaFoldDB" id="A0A9Q8SG68"/>
<evidence type="ECO:0000256" key="1">
    <source>
        <dbReference type="ARBA" id="ARBA00004141"/>
    </source>
</evidence>
<comment type="similarity">
    <text evidence="5">Belongs to the SAT4 family.</text>
</comment>
<comment type="subcellular location">
    <subcellularLocation>
        <location evidence="1">Membrane</location>
        <topology evidence="1">Multi-pass membrane protein</topology>
    </subcellularLocation>
</comment>
<dbReference type="EMBL" id="CP019472">
    <property type="protein sequence ID" value="UQC76316.1"/>
    <property type="molecule type" value="Genomic_DNA"/>
</dbReference>
<dbReference type="KEGG" id="clup:CLUP02_17829"/>
<keyword evidence="3 6" id="KW-1133">Transmembrane helix</keyword>
<dbReference type="InterPro" id="IPR049326">
    <property type="entry name" value="Rhodopsin_dom_fungi"/>
</dbReference>
<reference evidence="8" key="1">
    <citation type="journal article" date="2021" name="Mol. Plant Microbe Interact.">
        <title>Complete Genome Sequence of the Plant-Pathogenic Fungus Colletotrichum lupini.</title>
        <authorList>
            <person name="Baroncelli R."/>
            <person name="Pensec F."/>
            <person name="Da Lio D."/>
            <person name="Boufleur T."/>
            <person name="Vicente I."/>
            <person name="Sarrocco S."/>
            <person name="Picot A."/>
            <person name="Baraldi E."/>
            <person name="Sukno S."/>
            <person name="Thon M."/>
            <person name="Le Floch G."/>
        </authorList>
    </citation>
    <scope>NUCLEOTIDE SEQUENCE</scope>
    <source>
        <strain evidence="8">IMI 504893</strain>
    </source>
</reference>
<dbReference type="GO" id="GO:0016020">
    <property type="term" value="C:membrane"/>
    <property type="evidence" value="ECO:0007669"/>
    <property type="project" value="UniProtKB-SubCell"/>
</dbReference>
<dbReference type="Proteomes" id="UP000830671">
    <property type="component" value="Chromosome 10"/>
</dbReference>
<accession>A0A9Q8SG68</accession>
<dbReference type="Pfam" id="PF20684">
    <property type="entry name" value="Fung_rhodopsin"/>
    <property type="match status" value="1"/>
</dbReference>
<evidence type="ECO:0000256" key="2">
    <source>
        <dbReference type="ARBA" id="ARBA00022692"/>
    </source>
</evidence>
<evidence type="ECO:0000256" key="4">
    <source>
        <dbReference type="ARBA" id="ARBA00023136"/>
    </source>
</evidence>
<dbReference type="InterPro" id="IPR052337">
    <property type="entry name" value="SAT4-like"/>
</dbReference>
<evidence type="ECO:0000256" key="6">
    <source>
        <dbReference type="SAM" id="Phobius"/>
    </source>
</evidence>
<dbReference type="GeneID" id="73351743"/>
<name>A0A9Q8SG68_9PEZI</name>
<evidence type="ECO:0000256" key="3">
    <source>
        <dbReference type="ARBA" id="ARBA00022989"/>
    </source>
</evidence>
<organism evidence="8 9">
    <name type="scientific">Colletotrichum lupini</name>
    <dbReference type="NCBI Taxonomy" id="145971"/>
    <lineage>
        <taxon>Eukaryota</taxon>
        <taxon>Fungi</taxon>
        <taxon>Dikarya</taxon>
        <taxon>Ascomycota</taxon>
        <taxon>Pezizomycotina</taxon>
        <taxon>Sordariomycetes</taxon>
        <taxon>Hypocreomycetidae</taxon>
        <taxon>Glomerellales</taxon>
        <taxon>Glomerellaceae</taxon>
        <taxon>Colletotrichum</taxon>
        <taxon>Colletotrichum acutatum species complex</taxon>
    </lineage>
</organism>
<dbReference type="RefSeq" id="XP_049137957.1">
    <property type="nucleotide sequence ID" value="XM_049296733.1"/>
</dbReference>
<feature type="transmembrane region" description="Helical" evidence="6">
    <location>
        <begin position="77"/>
        <end position="99"/>
    </location>
</feature>
<feature type="domain" description="Rhodopsin" evidence="7">
    <location>
        <begin position="1"/>
        <end position="221"/>
    </location>
</feature>
<keyword evidence="4 6" id="KW-0472">Membrane</keyword>
<sequence length="329" mass="35957">MWWDDYLLIIGWMFLMIGVSLQTVVFGSGYLVTTLSGPIITPANLASDNAMKLSLAFSKTSFALTLLRFTTGWLRPVIILITCITDIMCLVHTVLVWRPTCGAEGAFSLGSCWSINSGIWMNMIGSIVSAVTDFGLALIPIYSVWDLQMVKREKAGVAIAMSIGVLAGIVAVLKAVEALEVTRGVGTEFSRRLAALSIWIHAEPNATIVAASIPVLRVLIRDVSKSFASYHPSAAHYAKTDGVFQSANLSNVRATSINSDHDSQTVILPIFKPGTEADDRYRAEGQEAVELRSKRSNRTTCFTMESILVLIFYLTTTINYCIDENIQSS</sequence>
<feature type="transmembrane region" description="Helical" evidence="6">
    <location>
        <begin position="157"/>
        <end position="176"/>
    </location>
</feature>
<dbReference type="PANTHER" id="PTHR33048:SF42">
    <property type="entry name" value="INTEGRAL MEMBRANE PROTEIN"/>
    <property type="match status" value="1"/>
</dbReference>
<protein>
    <recommendedName>
        <fullName evidence="7">Rhodopsin domain-containing protein</fullName>
    </recommendedName>
</protein>
<proteinExistence type="inferred from homology"/>
<evidence type="ECO:0000256" key="5">
    <source>
        <dbReference type="ARBA" id="ARBA00038359"/>
    </source>
</evidence>
<feature type="transmembrane region" description="Helical" evidence="6">
    <location>
        <begin position="6"/>
        <end position="32"/>
    </location>
</feature>
<evidence type="ECO:0000259" key="7">
    <source>
        <dbReference type="Pfam" id="PF20684"/>
    </source>
</evidence>
<dbReference type="PANTHER" id="PTHR33048">
    <property type="entry name" value="PTH11-LIKE INTEGRAL MEMBRANE PROTEIN (AFU_ORTHOLOGUE AFUA_5G11245)"/>
    <property type="match status" value="1"/>
</dbReference>
<keyword evidence="2 6" id="KW-0812">Transmembrane</keyword>
<feature type="transmembrane region" description="Helical" evidence="6">
    <location>
        <begin position="119"/>
        <end position="145"/>
    </location>
</feature>